<feature type="chain" id="PRO_5046440518" evidence="2">
    <location>
        <begin position="26"/>
        <end position="444"/>
    </location>
</feature>
<protein>
    <submittedName>
        <fullName evidence="3">Uncharacterized protein</fullName>
    </submittedName>
</protein>
<dbReference type="EMBL" id="JBHUFZ010000034">
    <property type="protein sequence ID" value="MFD1891515.1"/>
    <property type="molecule type" value="Genomic_DNA"/>
</dbReference>
<evidence type="ECO:0000313" key="3">
    <source>
        <dbReference type="EMBL" id="MFD1891515.1"/>
    </source>
</evidence>
<keyword evidence="2" id="KW-0732">Signal</keyword>
<sequence length="444" mass="46863">MTRTHLHPGLAVLAGAILAALPVAAAAAPHRAADGTEQQVNRTTEGDQYFPAAATNRHGLRLVVWTDTSQLASHHHDHADDHDHGTGHDHGEEPTGQTRVVARLLDQAGRPFGDEIPLDEGTPGNQQYPAVTALDDGSFVVAWLRSAGPSANQVRTVRLGREGRLGTATTVSQHATPVQFAPAISSLPGNRYVVAWTGAGSDSPSAWDAKARVMDLRRPRTDEFTLNRTTADKQSRPALARTAGGFVAAWTDASGLSVGQGTGVRGALLDAKGRFATPERQLDEAAPGNQGRPSLAVGRDQGIAVAWEDVTSPGRDGSGGAAVVRLFDRRLACAGPERVLSSITTGNQQKPRLTALPRGGYVAVWEDGSRSADDPVHLAVCSRELSARGLPLGRDRLVNLSTQDNQQQPLVTAGQRGGVLAVWTDESHAGPDTEATRVVARRLA</sequence>
<accession>A0ABW4RZG6</accession>
<reference evidence="4" key="1">
    <citation type="journal article" date="2019" name="Int. J. Syst. Evol. Microbiol.">
        <title>The Global Catalogue of Microorganisms (GCM) 10K type strain sequencing project: providing services to taxonomists for standard genome sequencing and annotation.</title>
        <authorList>
            <consortium name="The Broad Institute Genomics Platform"/>
            <consortium name="The Broad Institute Genome Sequencing Center for Infectious Disease"/>
            <person name="Wu L."/>
            <person name="Ma J."/>
        </authorList>
    </citation>
    <scope>NUCLEOTIDE SEQUENCE [LARGE SCALE GENOMIC DNA]</scope>
    <source>
        <strain evidence="4">CAIM 431</strain>
    </source>
</reference>
<comment type="caution">
    <text evidence="3">The sequence shown here is derived from an EMBL/GenBank/DDBJ whole genome shotgun (WGS) entry which is preliminary data.</text>
</comment>
<keyword evidence="4" id="KW-1185">Reference proteome</keyword>
<proteinExistence type="predicted"/>
<feature type="signal peptide" evidence="2">
    <location>
        <begin position="1"/>
        <end position="25"/>
    </location>
</feature>
<organism evidence="3 4">
    <name type="scientific">Luteococcus peritonei</name>
    <dbReference type="NCBI Taxonomy" id="88874"/>
    <lineage>
        <taxon>Bacteria</taxon>
        <taxon>Bacillati</taxon>
        <taxon>Actinomycetota</taxon>
        <taxon>Actinomycetes</taxon>
        <taxon>Propionibacteriales</taxon>
        <taxon>Propionibacteriaceae</taxon>
        <taxon>Luteococcus</taxon>
    </lineage>
</organism>
<evidence type="ECO:0000256" key="2">
    <source>
        <dbReference type="SAM" id="SignalP"/>
    </source>
</evidence>
<dbReference type="RefSeq" id="WP_343875985.1">
    <property type="nucleotide sequence ID" value="NZ_BAAAIX010000035.1"/>
</dbReference>
<evidence type="ECO:0000256" key="1">
    <source>
        <dbReference type="SAM" id="MobiDB-lite"/>
    </source>
</evidence>
<dbReference type="Proteomes" id="UP001597326">
    <property type="component" value="Unassembled WGS sequence"/>
</dbReference>
<feature type="region of interest" description="Disordered" evidence="1">
    <location>
        <begin position="73"/>
        <end position="94"/>
    </location>
</feature>
<evidence type="ECO:0000313" key="4">
    <source>
        <dbReference type="Proteomes" id="UP001597326"/>
    </source>
</evidence>
<gene>
    <name evidence="3" type="ORF">ACFSCS_15180</name>
</gene>
<name>A0ABW4RZG6_9ACTN</name>
<feature type="compositionally biased region" description="Basic and acidic residues" evidence="1">
    <location>
        <begin position="77"/>
        <end position="93"/>
    </location>
</feature>